<proteinExistence type="inferred from homology"/>
<protein>
    <recommendedName>
        <fullName evidence="4">6-carboxy-5,6,7,8-tetrahydropterin synthase</fullName>
        <ecNumber evidence="3">4.1.2.50</ecNumber>
    </recommendedName>
    <alternativeName>
        <fullName evidence="5">Queuosine biosynthesis protein QueD</fullName>
    </alternativeName>
</protein>
<dbReference type="Gene3D" id="3.30.479.10">
    <property type="entry name" value="6-pyruvoyl tetrahydropterin synthase/QueD"/>
    <property type="match status" value="1"/>
</dbReference>
<comment type="caution">
    <text evidence="7">The sequence shown here is derived from an EMBL/GenBank/DDBJ whole genome shotgun (WGS) entry which is preliminary data.</text>
</comment>
<dbReference type="InterPro" id="IPR038418">
    <property type="entry name" value="6-PTP_synth/QueD_sf"/>
</dbReference>
<accession>A0A2P4R786</accession>
<evidence type="ECO:0000256" key="6">
    <source>
        <dbReference type="ARBA" id="ARBA00048807"/>
    </source>
</evidence>
<dbReference type="InterPro" id="IPR017543">
    <property type="entry name" value="6-PTP_synth-rel_bac"/>
</dbReference>
<comment type="pathway">
    <text evidence="1">Purine metabolism; 7-cyano-7-deazaguanine biosynthesis.</text>
</comment>
<dbReference type="EMBL" id="PPWZ01000028">
    <property type="protein sequence ID" value="POH37090.1"/>
    <property type="molecule type" value="Genomic_DNA"/>
</dbReference>
<evidence type="ECO:0000256" key="2">
    <source>
        <dbReference type="ARBA" id="ARBA00008900"/>
    </source>
</evidence>
<organism evidence="7">
    <name type="scientific">Companilactobacillus formosensis</name>
    <dbReference type="NCBI Taxonomy" id="1617889"/>
    <lineage>
        <taxon>Bacteria</taxon>
        <taxon>Bacillati</taxon>
        <taxon>Bacillota</taxon>
        <taxon>Bacilli</taxon>
        <taxon>Lactobacillales</taxon>
        <taxon>Lactobacillaceae</taxon>
        <taxon>Companilactobacillus</taxon>
    </lineage>
</organism>
<dbReference type="AlphaFoldDB" id="A0A2P4R786"/>
<evidence type="ECO:0000256" key="4">
    <source>
        <dbReference type="ARBA" id="ARBA00018141"/>
    </source>
</evidence>
<dbReference type="InterPro" id="IPR007115">
    <property type="entry name" value="6-PTP_synth/QueD"/>
</dbReference>
<dbReference type="UniPathway" id="UPA00391"/>
<sequence>MKLNIEGYQTYNTYKLTSYINASHAVRWEGGMGKEHMHTWAVVCEIHVNNDLMVPFNEIENQLKEVSSRVSGKFLNEVPPFDHVNPTLENLTTYFFQVINDLLRKNNAVLTRLEIGESPTRFYCIEMKH</sequence>
<dbReference type="GO" id="GO:0070497">
    <property type="term" value="F:6-carboxytetrahydropterin synthase activity"/>
    <property type="evidence" value="ECO:0007669"/>
    <property type="project" value="UniProtKB-EC"/>
</dbReference>
<dbReference type="EC" id="4.1.2.50" evidence="3"/>
<name>A0A2P4R786_9LACO</name>
<dbReference type="SUPFAM" id="SSF55620">
    <property type="entry name" value="Tetrahydrobiopterin biosynthesis enzymes-like"/>
    <property type="match status" value="1"/>
</dbReference>
<dbReference type="NCBIfam" id="TIGR03112">
    <property type="entry name" value="6_pyr_pter_rel"/>
    <property type="match status" value="1"/>
</dbReference>
<evidence type="ECO:0000256" key="1">
    <source>
        <dbReference type="ARBA" id="ARBA00005061"/>
    </source>
</evidence>
<evidence type="ECO:0000256" key="5">
    <source>
        <dbReference type="ARBA" id="ARBA00031449"/>
    </source>
</evidence>
<gene>
    <name evidence="7" type="ORF">C2R26_04780</name>
</gene>
<comment type="catalytic activity">
    <reaction evidence="6">
        <text>7,8-dihydroneopterin 3'-triphosphate + H2O = 6-carboxy-5,6,7,8-tetrahydropterin + triphosphate + acetaldehyde + 2 H(+)</text>
        <dbReference type="Rhea" id="RHEA:27966"/>
        <dbReference type="ChEBI" id="CHEBI:15343"/>
        <dbReference type="ChEBI" id="CHEBI:15377"/>
        <dbReference type="ChEBI" id="CHEBI:15378"/>
        <dbReference type="ChEBI" id="CHEBI:18036"/>
        <dbReference type="ChEBI" id="CHEBI:58462"/>
        <dbReference type="ChEBI" id="CHEBI:61032"/>
        <dbReference type="EC" id="4.1.2.50"/>
    </reaction>
</comment>
<reference evidence="7" key="1">
    <citation type="submission" date="2018-01" db="EMBL/GenBank/DDBJ databases">
        <title>Genome sequnecing of Lactobacillus formosensis KACC 18721.</title>
        <authorList>
            <person name="Kim S.-J."/>
            <person name="Heo J."/>
        </authorList>
    </citation>
    <scope>NUCLEOTIDE SEQUENCE</scope>
    <source>
        <strain evidence="7">KACC 18721</strain>
    </source>
</reference>
<evidence type="ECO:0000256" key="3">
    <source>
        <dbReference type="ARBA" id="ARBA00012982"/>
    </source>
</evidence>
<comment type="similarity">
    <text evidence="2">Belongs to the PTPS family. QueD subfamily.</text>
</comment>
<dbReference type="Pfam" id="PF01242">
    <property type="entry name" value="PTPS"/>
    <property type="match status" value="1"/>
</dbReference>
<evidence type="ECO:0000313" key="7">
    <source>
        <dbReference type="EMBL" id="POH37090.1"/>
    </source>
</evidence>